<evidence type="ECO:0008006" key="3">
    <source>
        <dbReference type="Google" id="ProtNLM"/>
    </source>
</evidence>
<protein>
    <recommendedName>
        <fullName evidence="3">Por secretion system C-terminal sorting domain-containing protein</fullName>
    </recommendedName>
</protein>
<dbReference type="OrthoDB" id="602637at2"/>
<accession>A0A1I0IMB1</accession>
<dbReference type="InterPro" id="IPR013783">
    <property type="entry name" value="Ig-like_fold"/>
</dbReference>
<sequence length="1230" mass="124219">MSRPPLPAAALSVSVRLFFAAMPRFTFPPAPLLTMLTLLLATGLLSPVRAQLLLPSTTPVTTEFSTLGKSATAAVPTGFQLSKAALPEYNAAANFTATTQAAGSSGAGAVTGSSTGGTYNFASGVTATSTDRALGFLTSGGYGSPLHILLAAKNTTGSPIASLAISFDIEQYRTGSRAFDWQFFTSPDGTTWTEVPAGSQNFPAAAANTPVNPPATTAKSLTLSDLNLAPNAIAYLRWSYVGSGGGSNSHGLALDNLVLTASTSTTPITPTITTGTITGSPFCVPTAGAAVSVPFTSTGTLTGTFSAQLSNANGLFAADPTQNLIGSGSGSPLSATIPTATPAGNGYRIRVVNAAATGTANMSDLTLNPAPTRNSVSISPAAAQSFVATGQGTSLTATPAAASAFAWLYATSATGPFTTAISGATPATYTPRGADFGPAGTYYLVARATSSCGGVVATSTPVAITTTVAQPTLSFLPAPVPDFGRVAVGGASAAQTVSVSSTNLSQPVTITPPPGFEIRTGTGAFSCCALTFMPGGGTLSASFDVRFTPTVAQAYATMLAVASPDLPTAPGIDVSGTGVAPIYPATISATAPATALTATTATSGGTIATDGGSAVTARGVVYGLSPAPTLAEDEFTQAGEGTSTFTSALSGLAPNTLYYARTYATTSAGTSYGPQISFTTLPVPLADEPTQNPTLTAGNLTPRDVLITLSGGNGAKHLLLVIQGPDLAAQPTDATTYPASAVFGQGAQPTPGTFVVLAGVKTAVTVSGLSPGTEYSFAVYDYNDNNTAGAENYLLSAPPGRLTLTTPSPPAGLLLTDDFTYPAGELLTAHGWSAHSGGGSNAIRASAAAGLSYDDYSPADGPAAALTATGEDVNRTFESQAPGTPVYVSVLVNVSQAKSAEYFLHLGPDPIGSAFRARVFVKAAATAGKLQFGISGSSGTATFAPTEYDENATYLLTLRYSFGPAGTETRLYVNPPAATEPAQADAVSTEAASTAPTNIGSVALRQSAGQSPMLLDGLRVATSYELARPAAPEAPLPVTLLFFSGERTATGVRLRWSTAQQVNAREFQLQRSPDARSFTTVATVPAAGTTTSAHSYVALDSPPVGGASALYYRLRQVDLDGRAHYSHVVALAPAGSAALPAGLSVAPNPAYAGAPLTLTLRGRAGQALRLELLDATGRIHHRQPLRAATNAEQLPLRLPAHLPAGLYLLRVIGTGPGAAAPLQTRLMLTR</sequence>
<keyword evidence="2" id="KW-1185">Reference proteome</keyword>
<dbReference type="STRING" id="82805.SAMN04487998_3355"/>
<dbReference type="Gene3D" id="2.60.40.10">
    <property type="entry name" value="Immunoglobulins"/>
    <property type="match status" value="2"/>
</dbReference>
<evidence type="ECO:0000313" key="2">
    <source>
        <dbReference type="Proteomes" id="UP000198697"/>
    </source>
</evidence>
<proteinExistence type="predicted"/>
<evidence type="ECO:0000313" key="1">
    <source>
        <dbReference type="EMBL" id="SET97534.1"/>
    </source>
</evidence>
<dbReference type="AlphaFoldDB" id="A0A1I0IMB1"/>
<organism evidence="1 2">
    <name type="scientific">Hymenobacter actinosclerus</name>
    <dbReference type="NCBI Taxonomy" id="82805"/>
    <lineage>
        <taxon>Bacteria</taxon>
        <taxon>Pseudomonadati</taxon>
        <taxon>Bacteroidota</taxon>
        <taxon>Cytophagia</taxon>
        <taxon>Cytophagales</taxon>
        <taxon>Hymenobacteraceae</taxon>
        <taxon>Hymenobacter</taxon>
    </lineage>
</organism>
<dbReference type="Proteomes" id="UP000198697">
    <property type="component" value="Unassembled WGS sequence"/>
</dbReference>
<gene>
    <name evidence="1" type="ORF">SAMN04487998_3355</name>
</gene>
<dbReference type="EMBL" id="FOHS01000005">
    <property type="protein sequence ID" value="SET97534.1"/>
    <property type="molecule type" value="Genomic_DNA"/>
</dbReference>
<name>A0A1I0IMB1_9BACT</name>
<reference evidence="2" key="1">
    <citation type="submission" date="2016-10" db="EMBL/GenBank/DDBJ databases">
        <authorList>
            <person name="Varghese N."/>
            <person name="Submissions S."/>
        </authorList>
    </citation>
    <scope>NUCLEOTIDE SEQUENCE [LARGE SCALE GENOMIC DNA]</scope>
    <source>
        <strain evidence="2">DSM 15310</strain>
    </source>
</reference>